<name>A0AAV4XXF3_CAEEX</name>
<dbReference type="AlphaFoldDB" id="A0AAV4XXF3"/>
<protein>
    <submittedName>
        <fullName evidence="1">Uncharacterized protein</fullName>
    </submittedName>
</protein>
<dbReference type="EMBL" id="BPLR01000948">
    <property type="protein sequence ID" value="GIY98669.1"/>
    <property type="molecule type" value="Genomic_DNA"/>
</dbReference>
<sequence>MMFRHFKRQKFSLSITKFSEAAFSVSEVTSQNIEEEEINDDENRLVFVTYTSGAGPQAPELSSTVNAHVNALQQFQLSQKIS</sequence>
<evidence type="ECO:0000313" key="2">
    <source>
        <dbReference type="Proteomes" id="UP001054945"/>
    </source>
</evidence>
<accession>A0AAV4XXF3</accession>
<keyword evidence="2" id="KW-1185">Reference proteome</keyword>
<reference evidence="1 2" key="1">
    <citation type="submission" date="2021-06" db="EMBL/GenBank/DDBJ databases">
        <title>Caerostris extrusa draft genome.</title>
        <authorList>
            <person name="Kono N."/>
            <person name="Arakawa K."/>
        </authorList>
    </citation>
    <scope>NUCLEOTIDE SEQUENCE [LARGE SCALE GENOMIC DNA]</scope>
</reference>
<organism evidence="1 2">
    <name type="scientific">Caerostris extrusa</name>
    <name type="common">Bark spider</name>
    <name type="synonym">Caerostris bankana</name>
    <dbReference type="NCBI Taxonomy" id="172846"/>
    <lineage>
        <taxon>Eukaryota</taxon>
        <taxon>Metazoa</taxon>
        <taxon>Ecdysozoa</taxon>
        <taxon>Arthropoda</taxon>
        <taxon>Chelicerata</taxon>
        <taxon>Arachnida</taxon>
        <taxon>Araneae</taxon>
        <taxon>Araneomorphae</taxon>
        <taxon>Entelegynae</taxon>
        <taxon>Araneoidea</taxon>
        <taxon>Araneidae</taxon>
        <taxon>Caerostris</taxon>
    </lineage>
</organism>
<gene>
    <name evidence="1" type="ORF">CEXT_76971</name>
</gene>
<evidence type="ECO:0000313" key="1">
    <source>
        <dbReference type="EMBL" id="GIY98669.1"/>
    </source>
</evidence>
<dbReference type="Proteomes" id="UP001054945">
    <property type="component" value="Unassembled WGS sequence"/>
</dbReference>
<proteinExistence type="predicted"/>
<comment type="caution">
    <text evidence="1">The sequence shown here is derived from an EMBL/GenBank/DDBJ whole genome shotgun (WGS) entry which is preliminary data.</text>
</comment>